<protein>
    <recommendedName>
        <fullName evidence="3">Type II restriction enzyme</fullName>
    </recommendedName>
</protein>
<accession>I0AN15</accession>
<dbReference type="STRING" id="945713.IALB_2669"/>
<dbReference type="HOGENOM" id="CLU_1217713_0_0_10"/>
<dbReference type="eggNOG" id="ENOG502Z7X8">
    <property type="taxonomic scope" value="Bacteria"/>
</dbReference>
<dbReference type="EMBL" id="CP003418">
    <property type="protein sequence ID" value="AFH50372.1"/>
    <property type="molecule type" value="Genomic_DNA"/>
</dbReference>
<evidence type="ECO:0000313" key="2">
    <source>
        <dbReference type="Proteomes" id="UP000007394"/>
    </source>
</evidence>
<dbReference type="RefSeq" id="WP_014561513.1">
    <property type="nucleotide sequence ID" value="NC_017464.1"/>
</dbReference>
<evidence type="ECO:0000313" key="1">
    <source>
        <dbReference type="EMBL" id="AFH50372.1"/>
    </source>
</evidence>
<evidence type="ECO:0008006" key="3">
    <source>
        <dbReference type="Google" id="ProtNLM"/>
    </source>
</evidence>
<name>I0AN15_IGNAJ</name>
<dbReference type="KEGG" id="ial:IALB_2669"/>
<gene>
    <name evidence="1" type="ordered locus">IALB_2669</name>
</gene>
<organism evidence="1 2">
    <name type="scientific">Ignavibacterium album (strain DSM 19864 / JCM 16511 / NBRC 101810 / Mat9-16)</name>
    <dbReference type="NCBI Taxonomy" id="945713"/>
    <lineage>
        <taxon>Bacteria</taxon>
        <taxon>Pseudomonadati</taxon>
        <taxon>Ignavibacteriota</taxon>
        <taxon>Ignavibacteria</taxon>
        <taxon>Ignavibacteriales</taxon>
        <taxon>Ignavibacteriaceae</taxon>
        <taxon>Ignavibacterium</taxon>
    </lineage>
</organism>
<dbReference type="Proteomes" id="UP000007394">
    <property type="component" value="Chromosome"/>
</dbReference>
<dbReference type="OrthoDB" id="378656at2"/>
<reference evidence="1 2" key="1">
    <citation type="journal article" date="2012" name="Front. Microbiol.">
        <title>Complete genome of Ignavibacterium album, a metabolically versatile, flagellated, facultative anaerobe from the phylum Chlorobi.</title>
        <authorList>
            <person name="Liu Z."/>
            <person name="Frigaard N.-U."/>
            <person name="Vogl K."/>
            <person name="Iino T."/>
            <person name="Ohkuma M."/>
            <person name="Overmann J."/>
            <person name="Bryant D.A."/>
        </authorList>
    </citation>
    <scope>NUCLEOTIDE SEQUENCE [LARGE SCALE GENOMIC DNA]</scope>
    <source>
        <strain evidence="2">DSM 19864 / JCM 16511 / NBRC 101810 / Mat9-16</strain>
    </source>
</reference>
<dbReference type="AlphaFoldDB" id="I0AN15"/>
<sequence length="212" mass="26010">MYNELLQIQSELQKRLSIPYKWNQRQNDYFDEKTNFIYRIKTFENLLAEVDKHFKSDENFQMYFDYALNRWFNFWSAYAVEKIFCSLPNVKPAFNNRDRLKDFSVNGITFDHKTTVFPRRFKGTLEQAKQNPARLIKWLYENQSKQKRKHYHNRLFIVLFNNQGDHWKLKAEIIWLKELIENYVSQFESNKLFSLQLNKDFKTFSDIIWAIK</sequence>
<keyword evidence="2" id="KW-1185">Reference proteome</keyword>
<proteinExistence type="predicted"/>
<dbReference type="REBASE" id="46798">
    <property type="entry name" value="Ial16511ORF2668P"/>
</dbReference>